<proteinExistence type="predicted"/>
<dbReference type="EMBL" id="LGRX02002516">
    <property type="protein sequence ID" value="KAK3284079.1"/>
    <property type="molecule type" value="Genomic_DNA"/>
</dbReference>
<protein>
    <submittedName>
        <fullName evidence="1">Uncharacterized protein</fullName>
    </submittedName>
</protein>
<evidence type="ECO:0000313" key="1">
    <source>
        <dbReference type="EMBL" id="KAK3284079.1"/>
    </source>
</evidence>
<sequence>MWGSDPVEILPVDASIAVDEDTPFKAFFTQANARQPIKCIVCGKPRVIYAKSTLTANEKAVIQRTEERAQYICGVGLFPKPLAAQAPPPMAKAVAAQPSVAQQGVVESPAAPTLAAQALPPTAQAVAA</sequence>
<accession>A0AAE0GTF2</accession>
<keyword evidence="2" id="KW-1185">Reference proteome</keyword>
<comment type="caution">
    <text evidence="1">The sequence shown here is derived from an EMBL/GenBank/DDBJ whole genome shotgun (WGS) entry which is preliminary data.</text>
</comment>
<evidence type="ECO:0000313" key="2">
    <source>
        <dbReference type="Proteomes" id="UP001190700"/>
    </source>
</evidence>
<dbReference type="Proteomes" id="UP001190700">
    <property type="component" value="Unassembled WGS sequence"/>
</dbReference>
<gene>
    <name evidence="1" type="ORF">CYMTET_8250</name>
</gene>
<name>A0AAE0GTF2_9CHLO</name>
<organism evidence="1 2">
    <name type="scientific">Cymbomonas tetramitiformis</name>
    <dbReference type="NCBI Taxonomy" id="36881"/>
    <lineage>
        <taxon>Eukaryota</taxon>
        <taxon>Viridiplantae</taxon>
        <taxon>Chlorophyta</taxon>
        <taxon>Pyramimonadophyceae</taxon>
        <taxon>Pyramimonadales</taxon>
        <taxon>Pyramimonadaceae</taxon>
        <taxon>Cymbomonas</taxon>
    </lineage>
</organism>
<dbReference type="AlphaFoldDB" id="A0AAE0GTF2"/>
<reference evidence="1 2" key="1">
    <citation type="journal article" date="2015" name="Genome Biol. Evol.">
        <title>Comparative Genomics of a Bacterivorous Green Alga Reveals Evolutionary Causalities and Consequences of Phago-Mixotrophic Mode of Nutrition.</title>
        <authorList>
            <person name="Burns J.A."/>
            <person name="Paasch A."/>
            <person name="Narechania A."/>
            <person name="Kim E."/>
        </authorList>
    </citation>
    <scope>NUCLEOTIDE SEQUENCE [LARGE SCALE GENOMIC DNA]</scope>
    <source>
        <strain evidence="1 2">PLY_AMNH</strain>
    </source>
</reference>